<feature type="region of interest" description="Disordered" evidence="2">
    <location>
        <begin position="1"/>
        <end position="62"/>
    </location>
</feature>
<dbReference type="OMA" id="WVASRTH"/>
<keyword evidence="1" id="KW-0175">Coiled coil</keyword>
<dbReference type="InterPro" id="IPR018247">
    <property type="entry name" value="EF_Hand_1_Ca_BS"/>
</dbReference>
<dbReference type="PROSITE" id="PS00018">
    <property type="entry name" value="EF_HAND_1"/>
    <property type="match status" value="1"/>
</dbReference>
<feature type="region of interest" description="Disordered" evidence="2">
    <location>
        <begin position="293"/>
        <end position="355"/>
    </location>
</feature>
<proteinExistence type="predicted"/>
<evidence type="ECO:0000313" key="4">
    <source>
        <dbReference type="Proteomes" id="UP000053319"/>
    </source>
</evidence>
<evidence type="ECO:0000256" key="2">
    <source>
        <dbReference type="SAM" id="MobiDB-lite"/>
    </source>
</evidence>
<dbReference type="KEGG" id="dsq:DICSQDRAFT_92044"/>
<sequence length="1475" mass="165522">MALAEPKANASDTSEAGLSPEVREAKRILDEANADKTPERPDGENKQRSGDSPLETGSKVVDTASNSDGAQLLLDGVTSLVDKLPPFVKALEAVAQIHPVIAVAVGAFKVVIELEVKRRDNDKKVSLLFLEMRNMMSAFLQLQSVRADHVGRDGMTIRARLQDLVKRTANDIKECANVCDTYSKKRLLVKVLKGPVWDDTLKGFVQLFTDRKAEFNFAIAIHTGMAVDRANDKLDTLMTKMELILTFFERSVPSSQRTLSAVVEQAGGADAVLQRPDILHTLLDQERTFDLASDRAPDPRIPSTPSRRASSMVAVPGSSRGVSHSGFNYSRAAETQRARRRSNIRATGPSASVESPYGGLPQSYYVTPQTYATPQSYATPQAYVTPQSAPQIRSVQDRRSTQTQGHRYYGDTPQGYGMRAPSPYMGPYTPNVPVDYEQEIVLLKQELVQAPAAEIKKNFEAYERKFEALSRELAEEMKKFVSREGDRVISSVLAGPHDRILDPDLYEIWKDMRWRGIVKARHLVLAIHDYYLQKRDEQEQDIKARRSLKIDGTQKRRSISEDDAWTLEYIDLMHLQPVIEALDEDASGYITIQEVNQFTMSRPEGWSLLHWLAYWAIGWQVCMSAYQRRIFATLDAMFDLVETARTANKSQVVNYLDASRRIVLDLTQSFQSSGDWHIHLPRFQAYMDREEVRLRESLETFRFEIDAQDTLALINGRKSLERNLFPLLYLLLSRHYDVMRLAQVHILHIDELTDAQESLHVVKDGFDLRRSELSALFQQRRLYVTQEIDEFACGMFASSMYNPVANVWGEDASKIAGLSKDFPRISILKYLVHREDFYPINEDGLSEIEDTQGIDDSLRPIVGQWVAVRDYVDDGLGAPMLNVHFHPSLMSRTQVIAEPTLLYPWRCTRATIVGERISPSDTNLVFAFTVTFNTTSLQTEYWRLTLSDDSDTLTGESDFVPDISSPDGCHVVMKKGISVETMAFYPSPKQLEANRAQAWWQFAISAVRSQVRQRTISWARIKYHRDERRRHSSFVHRETFGGRLHPEDLQELHRLTRRTSPAELHRRAHAAVEPAKYAWILPPCSGSGVDWATKCGKLMKTTTPMLRCYTCTPEPGYHRFGAAFCIDDPACFHGVHGRLPGDGTTHCVLKTRLEGWAIAEDDQVIGEKVEELLNRIKATVDLLTKEGDDSPVEGPFSPHRLSTIGELTEDDITDVEERQLDSVASPKASNIGSLPPPIEDALFRTDIKPPAHEPIAPRLRNETSPSTDSLIQRPSSLSDTTIVTDSVRTLSPPLTDHFILRTTISNCVGCGSKVTLACWLCVDCPDHVFVCLSCDESEGGITAGQHKETHTLAQLYRPPLEGSPPFDLRQLPSRRGSADSDDRFYDGDLDWVKDGAGDNTVVPWGPAASGSATESSMIALGGRITRIEQRFGAVEDRLGRMEGMLEAALSLLRTVRNPQEPRGPEENAGDSSPKM</sequence>
<dbReference type="RefSeq" id="XP_007369681.1">
    <property type="nucleotide sequence ID" value="XM_007369619.1"/>
</dbReference>
<feature type="region of interest" description="Disordered" evidence="2">
    <location>
        <begin position="385"/>
        <end position="416"/>
    </location>
</feature>
<dbReference type="OrthoDB" id="2122982at2759"/>
<dbReference type="GeneID" id="18844951"/>
<feature type="region of interest" description="Disordered" evidence="2">
    <location>
        <begin position="1453"/>
        <end position="1475"/>
    </location>
</feature>
<feature type="compositionally biased region" description="Basic and acidic residues" evidence="2">
    <location>
        <begin position="21"/>
        <end position="49"/>
    </location>
</feature>
<feature type="region of interest" description="Disordered" evidence="2">
    <location>
        <begin position="1361"/>
        <end position="1380"/>
    </location>
</feature>
<evidence type="ECO:0000313" key="3">
    <source>
        <dbReference type="EMBL" id="EJF57585.1"/>
    </source>
</evidence>
<feature type="region of interest" description="Disordered" evidence="2">
    <location>
        <begin position="1251"/>
        <end position="1273"/>
    </location>
</feature>
<dbReference type="EMBL" id="JH719448">
    <property type="protein sequence ID" value="EJF57585.1"/>
    <property type="molecule type" value="Genomic_DNA"/>
</dbReference>
<feature type="compositionally biased region" description="Polar residues" evidence="2">
    <location>
        <begin position="1262"/>
        <end position="1273"/>
    </location>
</feature>
<protein>
    <recommendedName>
        <fullName evidence="5">EF-hand domain-containing protein</fullName>
    </recommendedName>
</protein>
<dbReference type="Proteomes" id="UP000053319">
    <property type="component" value="Unassembled WGS sequence"/>
</dbReference>
<evidence type="ECO:0000256" key="1">
    <source>
        <dbReference type="SAM" id="Coils"/>
    </source>
</evidence>
<name>R7SPC6_DICSQ</name>
<organism evidence="3 4">
    <name type="scientific">Dichomitus squalens (strain LYAD-421)</name>
    <name type="common">Western red white-rot fungus</name>
    <dbReference type="NCBI Taxonomy" id="732165"/>
    <lineage>
        <taxon>Eukaryota</taxon>
        <taxon>Fungi</taxon>
        <taxon>Dikarya</taxon>
        <taxon>Basidiomycota</taxon>
        <taxon>Agaricomycotina</taxon>
        <taxon>Agaricomycetes</taxon>
        <taxon>Polyporales</taxon>
        <taxon>Polyporaceae</taxon>
        <taxon>Dichomitus</taxon>
    </lineage>
</organism>
<feature type="coiled-coil region" evidence="1">
    <location>
        <begin position="452"/>
        <end position="479"/>
    </location>
</feature>
<dbReference type="HOGENOM" id="CLU_004050_0_0_1"/>
<feature type="compositionally biased region" description="Polar residues" evidence="2">
    <location>
        <begin position="385"/>
        <end position="394"/>
    </location>
</feature>
<accession>R7SPC6</accession>
<reference evidence="3 4" key="1">
    <citation type="journal article" date="2012" name="Science">
        <title>The Paleozoic origin of enzymatic lignin decomposition reconstructed from 31 fungal genomes.</title>
        <authorList>
            <person name="Floudas D."/>
            <person name="Binder M."/>
            <person name="Riley R."/>
            <person name="Barry K."/>
            <person name="Blanchette R.A."/>
            <person name="Henrissat B."/>
            <person name="Martinez A.T."/>
            <person name="Otillar R."/>
            <person name="Spatafora J.W."/>
            <person name="Yadav J.S."/>
            <person name="Aerts A."/>
            <person name="Benoit I."/>
            <person name="Boyd A."/>
            <person name="Carlson A."/>
            <person name="Copeland A."/>
            <person name="Coutinho P.M."/>
            <person name="de Vries R.P."/>
            <person name="Ferreira P."/>
            <person name="Findley K."/>
            <person name="Foster B."/>
            <person name="Gaskell J."/>
            <person name="Glotzer D."/>
            <person name="Gorecki P."/>
            <person name="Heitman J."/>
            <person name="Hesse C."/>
            <person name="Hori C."/>
            <person name="Igarashi K."/>
            <person name="Jurgens J.A."/>
            <person name="Kallen N."/>
            <person name="Kersten P."/>
            <person name="Kohler A."/>
            <person name="Kuees U."/>
            <person name="Kumar T.K.A."/>
            <person name="Kuo A."/>
            <person name="LaButti K."/>
            <person name="Larrondo L.F."/>
            <person name="Lindquist E."/>
            <person name="Ling A."/>
            <person name="Lombard V."/>
            <person name="Lucas S."/>
            <person name="Lundell T."/>
            <person name="Martin R."/>
            <person name="McLaughlin D.J."/>
            <person name="Morgenstern I."/>
            <person name="Morin E."/>
            <person name="Murat C."/>
            <person name="Nagy L.G."/>
            <person name="Nolan M."/>
            <person name="Ohm R.A."/>
            <person name="Patyshakuliyeva A."/>
            <person name="Rokas A."/>
            <person name="Ruiz-Duenas F.J."/>
            <person name="Sabat G."/>
            <person name="Salamov A."/>
            <person name="Samejima M."/>
            <person name="Schmutz J."/>
            <person name="Slot J.C."/>
            <person name="St John F."/>
            <person name="Stenlid J."/>
            <person name="Sun H."/>
            <person name="Sun S."/>
            <person name="Syed K."/>
            <person name="Tsang A."/>
            <person name="Wiebenga A."/>
            <person name="Young D."/>
            <person name="Pisabarro A."/>
            <person name="Eastwood D.C."/>
            <person name="Martin F."/>
            <person name="Cullen D."/>
            <person name="Grigoriev I.V."/>
            <person name="Hibbett D.S."/>
        </authorList>
    </citation>
    <scope>NUCLEOTIDE SEQUENCE [LARGE SCALE GENOMIC DNA]</scope>
    <source>
        <strain evidence="3 4">LYAD-421 SS1</strain>
    </source>
</reference>
<gene>
    <name evidence="3" type="ORF">DICSQDRAFT_92044</name>
</gene>
<evidence type="ECO:0008006" key="5">
    <source>
        <dbReference type="Google" id="ProtNLM"/>
    </source>
</evidence>